<dbReference type="GO" id="GO:0016787">
    <property type="term" value="F:hydrolase activity"/>
    <property type="evidence" value="ECO:0007669"/>
    <property type="project" value="UniProtKB-KW"/>
</dbReference>
<dbReference type="Gene3D" id="1.10.30.50">
    <property type="match status" value="1"/>
</dbReference>
<dbReference type="InterPro" id="IPR003615">
    <property type="entry name" value="HNH_nuc"/>
</dbReference>
<protein>
    <recommendedName>
        <fullName evidence="4">Putative HNH nuclease YajD</fullName>
    </recommendedName>
</protein>
<dbReference type="GO" id="GO:0004519">
    <property type="term" value="F:endonuclease activity"/>
    <property type="evidence" value="ECO:0007669"/>
    <property type="project" value="InterPro"/>
</dbReference>
<dbReference type="GO" id="GO:0005829">
    <property type="term" value="C:cytosol"/>
    <property type="evidence" value="ECO:0007669"/>
    <property type="project" value="TreeGrafter"/>
</dbReference>
<dbReference type="AlphaFoldDB" id="A0A1T4KJQ4"/>
<gene>
    <name evidence="6" type="ORF">SAMN02745205_00762</name>
</gene>
<dbReference type="GO" id="GO:0008270">
    <property type="term" value="F:zinc ion binding"/>
    <property type="evidence" value="ECO:0007669"/>
    <property type="project" value="InterPro"/>
</dbReference>
<feature type="domain" description="HNH nuclease" evidence="5">
    <location>
        <begin position="21"/>
        <end position="81"/>
    </location>
</feature>
<dbReference type="CDD" id="cd00085">
    <property type="entry name" value="HNHc"/>
    <property type="match status" value="1"/>
</dbReference>
<keyword evidence="2" id="KW-0378">Hydrolase</keyword>
<evidence type="ECO:0000313" key="7">
    <source>
        <dbReference type="Proteomes" id="UP000189956"/>
    </source>
</evidence>
<dbReference type="Proteomes" id="UP000189956">
    <property type="component" value="Unassembled WGS sequence"/>
</dbReference>
<dbReference type="SMART" id="SM00507">
    <property type="entry name" value="HNHc"/>
    <property type="match status" value="1"/>
</dbReference>
<evidence type="ECO:0000256" key="4">
    <source>
        <dbReference type="ARBA" id="ARBA00040194"/>
    </source>
</evidence>
<reference evidence="6 7" key="1">
    <citation type="submission" date="2017-02" db="EMBL/GenBank/DDBJ databases">
        <authorList>
            <person name="Peterson S.W."/>
        </authorList>
    </citation>
    <scope>NUCLEOTIDE SEQUENCE [LARGE SCALE GENOMIC DNA]</scope>
    <source>
        <strain evidence="6 7">ATCC 700135</strain>
    </source>
</reference>
<proteinExistence type="inferred from homology"/>
<dbReference type="Pfam" id="PF01844">
    <property type="entry name" value="HNH"/>
    <property type="match status" value="1"/>
</dbReference>
<evidence type="ECO:0000259" key="5">
    <source>
        <dbReference type="SMART" id="SM00507"/>
    </source>
</evidence>
<evidence type="ECO:0000256" key="3">
    <source>
        <dbReference type="ARBA" id="ARBA00038412"/>
    </source>
</evidence>
<evidence type="ECO:0000256" key="1">
    <source>
        <dbReference type="ARBA" id="ARBA00022722"/>
    </source>
</evidence>
<keyword evidence="1" id="KW-0540">Nuclease</keyword>
<dbReference type="EMBL" id="FUWL01000005">
    <property type="protein sequence ID" value="SJZ42616.1"/>
    <property type="molecule type" value="Genomic_DNA"/>
</dbReference>
<sequence length="112" mass="13025">MIMAKDDTYNKMISSERWRRLRKCKLSQNPLCERCLADDSVTSATEVHHIHPVEEAYTVTEKEQRMYDVHNLMSVCRACHVAIHTEMGRSGKVISKERAKVQVDGFIKKFLE</sequence>
<comment type="similarity">
    <text evidence="3">Belongs to the HNH nuclease family.</text>
</comment>
<accession>A0A1T4KJQ4</accession>
<evidence type="ECO:0000313" key="6">
    <source>
        <dbReference type="EMBL" id="SJZ42616.1"/>
    </source>
</evidence>
<dbReference type="PANTHER" id="PTHR41286:SF1">
    <property type="entry name" value="HNH NUCLEASE YAJD-RELATED"/>
    <property type="match status" value="1"/>
</dbReference>
<dbReference type="GO" id="GO:0003676">
    <property type="term" value="F:nucleic acid binding"/>
    <property type="evidence" value="ECO:0007669"/>
    <property type="project" value="InterPro"/>
</dbReference>
<organism evidence="6 7">
    <name type="scientific">Porphyromonas cangingivalis</name>
    <dbReference type="NCBI Taxonomy" id="36874"/>
    <lineage>
        <taxon>Bacteria</taxon>
        <taxon>Pseudomonadati</taxon>
        <taxon>Bacteroidota</taxon>
        <taxon>Bacteroidia</taxon>
        <taxon>Bacteroidales</taxon>
        <taxon>Porphyromonadaceae</taxon>
        <taxon>Porphyromonas</taxon>
    </lineage>
</organism>
<dbReference type="InterPro" id="IPR002711">
    <property type="entry name" value="HNH"/>
</dbReference>
<name>A0A1T4KJQ4_PORCN</name>
<evidence type="ECO:0000256" key="2">
    <source>
        <dbReference type="ARBA" id="ARBA00022801"/>
    </source>
</evidence>
<dbReference type="PANTHER" id="PTHR41286">
    <property type="entry name" value="HNH NUCLEASE YAJD-RELATED"/>
    <property type="match status" value="1"/>
</dbReference>